<evidence type="ECO:0000256" key="1">
    <source>
        <dbReference type="ARBA" id="ARBA00004141"/>
    </source>
</evidence>
<feature type="transmembrane region" description="Helical" evidence="5">
    <location>
        <begin position="191"/>
        <end position="211"/>
    </location>
</feature>
<organism evidence="6 7">
    <name type="scientific">Diaporthe helianthi</name>
    <dbReference type="NCBI Taxonomy" id="158607"/>
    <lineage>
        <taxon>Eukaryota</taxon>
        <taxon>Fungi</taxon>
        <taxon>Dikarya</taxon>
        <taxon>Ascomycota</taxon>
        <taxon>Pezizomycotina</taxon>
        <taxon>Sordariomycetes</taxon>
        <taxon>Sordariomycetidae</taxon>
        <taxon>Diaporthales</taxon>
        <taxon>Diaporthaceae</taxon>
        <taxon>Diaporthe</taxon>
    </lineage>
</organism>
<feature type="transmembrane region" description="Helical" evidence="5">
    <location>
        <begin position="223"/>
        <end position="244"/>
    </location>
</feature>
<accession>A0A2P5HV91</accession>
<feature type="transmembrane region" description="Helical" evidence="5">
    <location>
        <begin position="150"/>
        <end position="171"/>
    </location>
</feature>
<proteinExistence type="predicted"/>
<feature type="transmembrane region" description="Helical" evidence="5">
    <location>
        <begin position="281"/>
        <end position="304"/>
    </location>
</feature>
<feature type="transmembrane region" description="Helical" evidence="5">
    <location>
        <begin position="316"/>
        <end position="338"/>
    </location>
</feature>
<dbReference type="PANTHER" id="PTHR23507:SF1">
    <property type="entry name" value="FI18259P1-RELATED"/>
    <property type="match status" value="1"/>
</dbReference>
<keyword evidence="4 5" id="KW-0472">Membrane</keyword>
<sequence>MHPRLTWLTAIFTFIGGGAPVMNAMIFTMAGEIVTEESRSTILFYLGAVMLVGELCAGPAVYFLMEVNIWLPIWLGLGCFGLATILSLLVPEPHRDSVAVPEHAPEGATPHVDPVSVDRDSRLIHLARSGMQKLGQAVAWVAKRHYHITALLLTLPLTTFGRFAQVLLAQYVTKRYEWSWSQSSFLLSIRAFFNLVLLVALLPLASYLLVYKWSFTARAKDLWLARASSVLLALGAFTIGLAGQPAVMCVGLGLMSLGSGYNLLVRSLLASTVEKNHIGTMYTVIGTLESVGILTSGPLLAITFRIGMDGDGGWLGLPYIVAGLLLSLAAVIVCVIRVSSLEPQPPSSVEQDQDGQSNS</sequence>
<dbReference type="GO" id="GO:0022857">
    <property type="term" value="F:transmembrane transporter activity"/>
    <property type="evidence" value="ECO:0007669"/>
    <property type="project" value="InterPro"/>
</dbReference>
<keyword evidence="7" id="KW-1185">Reference proteome</keyword>
<dbReference type="AlphaFoldDB" id="A0A2P5HV91"/>
<dbReference type="InterPro" id="IPR036259">
    <property type="entry name" value="MFS_trans_sf"/>
</dbReference>
<keyword evidence="3 5" id="KW-1133">Transmembrane helix</keyword>
<evidence type="ECO:0000256" key="5">
    <source>
        <dbReference type="SAM" id="Phobius"/>
    </source>
</evidence>
<dbReference type="SUPFAM" id="SSF103473">
    <property type="entry name" value="MFS general substrate transporter"/>
    <property type="match status" value="1"/>
</dbReference>
<evidence type="ECO:0000313" key="6">
    <source>
        <dbReference type="EMBL" id="POS74178.1"/>
    </source>
</evidence>
<feature type="transmembrane region" description="Helical" evidence="5">
    <location>
        <begin position="6"/>
        <end position="30"/>
    </location>
</feature>
<comment type="subcellular location">
    <subcellularLocation>
        <location evidence="1">Membrane</location>
        <topology evidence="1">Multi-pass membrane protein</topology>
    </subcellularLocation>
</comment>
<dbReference type="Gene3D" id="1.20.1250.20">
    <property type="entry name" value="MFS general substrate transporter like domains"/>
    <property type="match status" value="1"/>
</dbReference>
<dbReference type="Pfam" id="PF07690">
    <property type="entry name" value="MFS_1"/>
    <property type="match status" value="1"/>
</dbReference>
<evidence type="ECO:0000256" key="2">
    <source>
        <dbReference type="ARBA" id="ARBA00022692"/>
    </source>
</evidence>
<comment type="caution">
    <text evidence="6">The sequence shown here is derived from an EMBL/GenBank/DDBJ whole genome shotgun (WGS) entry which is preliminary data.</text>
</comment>
<feature type="transmembrane region" description="Helical" evidence="5">
    <location>
        <begin position="250"/>
        <end position="269"/>
    </location>
</feature>
<evidence type="ECO:0000313" key="7">
    <source>
        <dbReference type="Proteomes" id="UP000094444"/>
    </source>
</evidence>
<dbReference type="InParanoid" id="A0A2P5HV91"/>
<dbReference type="GO" id="GO:0016020">
    <property type="term" value="C:membrane"/>
    <property type="evidence" value="ECO:0007669"/>
    <property type="project" value="UniProtKB-SubCell"/>
</dbReference>
<dbReference type="Proteomes" id="UP000094444">
    <property type="component" value="Unassembled WGS sequence"/>
</dbReference>
<evidence type="ECO:0008006" key="8">
    <source>
        <dbReference type="Google" id="ProtNLM"/>
    </source>
</evidence>
<feature type="transmembrane region" description="Helical" evidence="5">
    <location>
        <begin position="69"/>
        <end position="90"/>
    </location>
</feature>
<evidence type="ECO:0000256" key="4">
    <source>
        <dbReference type="ARBA" id="ARBA00023136"/>
    </source>
</evidence>
<gene>
    <name evidence="6" type="ORF">DHEL01_v207431</name>
</gene>
<dbReference type="EMBL" id="MAVT02000671">
    <property type="protein sequence ID" value="POS74178.1"/>
    <property type="molecule type" value="Genomic_DNA"/>
</dbReference>
<keyword evidence="2 5" id="KW-0812">Transmembrane</keyword>
<protein>
    <recommendedName>
        <fullName evidence="8">Major facilitator superfamily (MFS) profile domain-containing protein</fullName>
    </recommendedName>
</protein>
<dbReference type="STRING" id="158607.A0A2P5HV91"/>
<feature type="transmembrane region" description="Helical" evidence="5">
    <location>
        <begin position="42"/>
        <end position="63"/>
    </location>
</feature>
<evidence type="ECO:0000256" key="3">
    <source>
        <dbReference type="ARBA" id="ARBA00022989"/>
    </source>
</evidence>
<name>A0A2P5HV91_DIAHE</name>
<dbReference type="OrthoDB" id="194139at2759"/>
<reference evidence="6" key="1">
    <citation type="submission" date="2017-09" db="EMBL/GenBank/DDBJ databases">
        <title>Polyketide synthases of a Diaporthe helianthi virulent isolate.</title>
        <authorList>
            <person name="Baroncelli R."/>
        </authorList>
    </citation>
    <scope>NUCLEOTIDE SEQUENCE [LARGE SCALE GENOMIC DNA]</scope>
    <source>
        <strain evidence="6">7/96</strain>
    </source>
</reference>
<dbReference type="InterPro" id="IPR011701">
    <property type="entry name" value="MFS"/>
</dbReference>
<dbReference type="PANTHER" id="PTHR23507">
    <property type="entry name" value="ZGC:174356"/>
    <property type="match status" value="1"/>
</dbReference>